<dbReference type="Proteomes" id="UP000009175">
    <property type="component" value="Chromosome"/>
</dbReference>
<dbReference type="KEGG" id="saz:Sama_2109"/>
<sequence>MITVIITDFWGIKTVLFKTSALVFWALLLAGCAASTGSDIEPVAKYEGVIRDKLTTSIAENGLKLFTYSVSNTRVIPQITMQPLELTGRDRRKRSSGPDLTEWTEQIELGLKRTLAMSGFCREGSIEISRLIQADRAEIRGECTEGATDDDRQRFGRQG</sequence>
<dbReference type="EMBL" id="CP000507">
    <property type="protein sequence ID" value="ABM00315.1"/>
    <property type="molecule type" value="Genomic_DNA"/>
</dbReference>
<proteinExistence type="predicted"/>
<protein>
    <submittedName>
        <fullName evidence="1">Lipoprotein, putative</fullName>
    </submittedName>
</protein>
<evidence type="ECO:0000313" key="1">
    <source>
        <dbReference type="EMBL" id="ABM00315.1"/>
    </source>
</evidence>
<evidence type="ECO:0000313" key="2">
    <source>
        <dbReference type="Proteomes" id="UP000009175"/>
    </source>
</evidence>
<reference evidence="1 2" key="1">
    <citation type="submission" date="2006-12" db="EMBL/GenBank/DDBJ databases">
        <title>Complete sequence of Shewanella amazonensis SB2B.</title>
        <authorList>
            <consortium name="US DOE Joint Genome Institute"/>
            <person name="Copeland A."/>
            <person name="Lucas S."/>
            <person name="Lapidus A."/>
            <person name="Barry K."/>
            <person name="Detter J.C."/>
            <person name="Glavina del Rio T."/>
            <person name="Hammon N."/>
            <person name="Israni S."/>
            <person name="Dalin E."/>
            <person name="Tice H."/>
            <person name="Pitluck S."/>
            <person name="Munk A.C."/>
            <person name="Brettin T."/>
            <person name="Bruce D."/>
            <person name="Han C."/>
            <person name="Tapia R."/>
            <person name="Gilna P."/>
            <person name="Schmutz J."/>
            <person name="Larimer F."/>
            <person name="Land M."/>
            <person name="Hauser L."/>
            <person name="Kyrpides N."/>
            <person name="Mikhailova N."/>
            <person name="Fredrickson J."/>
            <person name="Richardson P."/>
        </authorList>
    </citation>
    <scope>NUCLEOTIDE SEQUENCE [LARGE SCALE GENOMIC DNA]</scope>
    <source>
        <strain evidence="2">ATCC BAA-1098 / SB2B</strain>
    </source>
</reference>
<keyword evidence="2" id="KW-1185">Reference proteome</keyword>
<gene>
    <name evidence="1" type="ordered locus">Sama_2109</name>
</gene>
<dbReference type="eggNOG" id="ENOG5033CHF">
    <property type="taxonomic scope" value="Bacteria"/>
</dbReference>
<accession>A1S7F8</accession>
<dbReference type="STRING" id="326297.Sama_2109"/>
<keyword evidence="1" id="KW-0449">Lipoprotein</keyword>
<dbReference type="HOGENOM" id="CLU_128216_0_0_6"/>
<name>A1S7F8_SHEAM</name>
<organism evidence="1 2">
    <name type="scientific">Shewanella amazonensis (strain ATCC BAA-1098 / SB2B)</name>
    <dbReference type="NCBI Taxonomy" id="326297"/>
    <lineage>
        <taxon>Bacteria</taxon>
        <taxon>Pseudomonadati</taxon>
        <taxon>Pseudomonadota</taxon>
        <taxon>Gammaproteobacteria</taxon>
        <taxon>Alteromonadales</taxon>
        <taxon>Shewanellaceae</taxon>
        <taxon>Shewanella</taxon>
    </lineage>
</organism>
<dbReference type="AlphaFoldDB" id="A1S7F8"/>